<name>A0ABR5PR67_9LACO</name>
<sequence length="53" mass="6192">MNPYLNLFRRGPLAKLAFSTGIDFSPILALLVLYFVQDYVLVWIFRILFRLVG</sequence>
<dbReference type="Proteomes" id="UP000051735">
    <property type="component" value="Unassembled WGS sequence"/>
</dbReference>
<evidence type="ECO:0000313" key="2">
    <source>
        <dbReference type="EMBL" id="KRM33975.1"/>
    </source>
</evidence>
<dbReference type="EMBL" id="AZGN01000013">
    <property type="protein sequence ID" value="KRM33975.1"/>
    <property type="molecule type" value="Genomic_DNA"/>
</dbReference>
<dbReference type="InterPro" id="IPR003425">
    <property type="entry name" value="CCB3/YggT"/>
</dbReference>
<keyword evidence="1" id="KW-0472">Membrane</keyword>
<reference evidence="2 3" key="1">
    <citation type="journal article" date="2015" name="Genome Announc.">
        <title>Expanding the biotechnology potential of lactobacilli through comparative genomics of 213 strains and associated genera.</title>
        <authorList>
            <person name="Sun Z."/>
            <person name="Harris H.M."/>
            <person name="McCann A."/>
            <person name="Guo C."/>
            <person name="Argimon S."/>
            <person name="Zhang W."/>
            <person name="Yang X."/>
            <person name="Jeffery I.B."/>
            <person name="Cooney J.C."/>
            <person name="Kagawa T.F."/>
            <person name="Liu W."/>
            <person name="Song Y."/>
            <person name="Salvetti E."/>
            <person name="Wrobel A."/>
            <person name="Rasinkangas P."/>
            <person name="Parkhill J."/>
            <person name="Rea M.C."/>
            <person name="O'Sullivan O."/>
            <person name="Ritari J."/>
            <person name="Douillard F.P."/>
            <person name="Paul Ross R."/>
            <person name="Yang R."/>
            <person name="Briner A.E."/>
            <person name="Felis G.E."/>
            <person name="de Vos W.M."/>
            <person name="Barrangou R."/>
            <person name="Klaenhammer T.R."/>
            <person name="Caufield P.W."/>
            <person name="Cui Y."/>
            <person name="Zhang H."/>
            <person name="O'Toole P.W."/>
        </authorList>
    </citation>
    <scope>NUCLEOTIDE SEQUENCE [LARGE SCALE GENOMIC DNA]</scope>
    <source>
        <strain evidence="2 3">DSM 6629</strain>
    </source>
</reference>
<keyword evidence="1" id="KW-0812">Transmembrane</keyword>
<evidence type="ECO:0000256" key="1">
    <source>
        <dbReference type="SAM" id="Phobius"/>
    </source>
</evidence>
<gene>
    <name evidence="2" type="ORF">FC44_GL000655</name>
</gene>
<dbReference type="Pfam" id="PF02325">
    <property type="entry name" value="CCB3_YggT"/>
    <property type="match status" value="1"/>
</dbReference>
<protein>
    <recommendedName>
        <fullName evidence="4">Cell division membrane protein</fullName>
    </recommendedName>
</protein>
<feature type="transmembrane region" description="Helical" evidence="1">
    <location>
        <begin position="27"/>
        <end position="49"/>
    </location>
</feature>
<organism evidence="2 3">
    <name type="scientific">Lactobacillus intestinalis DSM 6629</name>
    <dbReference type="NCBI Taxonomy" id="1423761"/>
    <lineage>
        <taxon>Bacteria</taxon>
        <taxon>Bacillati</taxon>
        <taxon>Bacillota</taxon>
        <taxon>Bacilli</taxon>
        <taxon>Lactobacillales</taxon>
        <taxon>Lactobacillaceae</taxon>
        <taxon>Lactobacillus</taxon>
    </lineage>
</organism>
<evidence type="ECO:0000313" key="3">
    <source>
        <dbReference type="Proteomes" id="UP000051735"/>
    </source>
</evidence>
<proteinExistence type="predicted"/>
<keyword evidence="3" id="KW-1185">Reference proteome</keyword>
<evidence type="ECO:0008006" key="4">
    <source>
        <dbReference type="Google" id="ProtNLM"/>
    </source>
</evidence>
<keyword evidence="1" id="KW-1133">Transmembrane helix</keyword>
<comment type="caution">
    <text evidence="2">The sequence shown here is derived from an EMBL/GenBank/DDBJ whole genome shotgun (WGS) entry which is preliminary data.</text>
</comment>
<accession>A0ABR5PR67</accession>